<dbReference type="AlphaFoldDB" id="A0A0A0HNI6"/>
<comment type="similarity">
    <text evidence="1">Belongs to the sulfotransferase 1 family.</text>
</comment>
<protein>
    <submittedName>
        <fullName evidence="4">Sulfotransferase domain protein</fullName>
    </submittedName>
</protein>
<feature type="domain" description="Sulfotransferase" evidence="3">
    <location>
        <begin position="6"/>
        <end position="273"/>
    </location>
</feature>
<evidence type="ECO:0000256" key="1">
    <source>
        <dbReference type="ARBA" id="ARBA00005771"/>
    </source>
</evidence>
<dbReference type="HOGENOM" id="CLU_027239_4_1_5"/>
<name>A0A0A0HNI6_9RHOB</name>
<dbReference type="InterPro" id="IPR027417">
    <property type="entry name" value="P-loop_NTPase"/>
</dbReference>
<dbReference type="PANTHER" id="PTHR11783">
    <property type="entry name" value="SULFOTRANSFERASE SULT"/>
    <property type="match status" value="1"/>
</dbReference>
<evidence type="ECO:0000313" key="4">
    <source>
        <dbReference type="EMBL" id="KGM88239.1"/>
    </source>
</evidence>
<dbReference type="Proteomes" id="UP000030021">
    <property type="component" value="Unassembled WGS sequence"/>
</dbReference>
<keyword evidence="2 4" id="KW-0808">Transferase</keyword>
<dbReference type="InterPro" id="IPR000863">
    <property type="entry name" value="Sulfotransferase_dom"/>
</dbReference>
<evidence type="ECO:0000259" key="3">
    <source>
        <dbReference type="Pfam" id="PF00685"/>
    </source>
</evidence>
<gene>
    <name evidence="4" type="ORF">rosmuc_01934</name>
</gene>
<sequence length="276" mass="31922">MKRSIIWLASYPKSGNTWTRLFLANYLMNAQEPVPINQAHRFAVGDAVVKMYNRVAGREIDPTDLSLCLRLREGVLRGIVANNADVNFVKTHNARVAPERIDLIPDRYTRSAIYIIRNPLDMVLSYARHYGITQEDAAQKICHPDNGNLPTETSVAQYLSTWDLHVKSWMAYAPWKRLIVRYEDLLDNPETHFAKVLDLVGVPVDKTRLQRAIRFSSFDELSRQEEEQGFIERPEQSEKFFGKGQKDQWKTDLDPALAEMIRSKMGETMKRYGYLE</sequence>
<reference evidence="4 5" key="1">
    <citation type="submission" date="2013-01" db="EMBL/GenBank/DDBJ databases">
        <authorList>
            <person name="Fiebig A."/>
            <person name="Goeker M."/>
            <person name="Klenk H.-P.P."/>
        </authorList>
    </citation>
    <scope>NUCLEOTIDE SEQUENCE [LARGE SCALE GENOMIC DNA]</scope>
    <source>
        <strain evidence="4 5">DSM 17069</strain>
    </source>
</reference>
<organism evidence="4 5">
    <name type="scientific">Roseovarius mucosus DSM 17069</name>
    <dbReference type="NCBI Taxonomy" id="1288298"/>
    <lineage>
        <taxon>Bacteria</taxon>
        <taxon>Pseudomonadati</taxon>
        <taxon>Pseudomonadota</taxon>
        <taxon>Alphaproteobacteria</taxon>
        <taxon>Rhodobacterales</taxon>
        <taxon>Roseobacteraceae</taxon>
        <taxon>Roseovarius</taxon>
    </lineage>
</organism>
<dbReference type="Pfam" id="PF00685">
    <property type="entry name" value="Sulfotransfer_1"/>
    <property type="match status" value="1"/>
</dbReference>
<dbReference type="STRING" id="215743.ROSMUCSMR3_01193"/>
<proteinExistence type="inferred from homology"/>
<evidence type="ECO:0000313" key="5">
    <source>
        <dbReference type="Proteomes" id="UP000030021"/>
    </source>
</evidence>
<dbReference type="EMBL" id="AONH01000010">
    <property type="protein sequence ID" value="KGM88239.1"/>
    <property type="molecule type" value="Genomic_DNA"/>
</dbReference>
<dbReference type="PATRIC" id="fig|1288298.3.peg.1951"/>
<comment type="caution">
    <text evidence="4">The sequence shown here is derived from an EMBL/GenBank/DDBJ whole genome shotgun (WGS) entry which is preliminary data.</text>
</comment>
<evidence type="ECO:0000256" key="2">
    <source>
        <dbReference type="ARBA" id="ARBA00022679"/>
    </source>
</evidence>
<dbReference type="GO" id="GO:0008146">
    <property type="term" value="F:sulfotransferase activity"/>
    <property type="evidence" value="ECO:0007669"/>
    <property type="project" value="InterPro"/>
</dbReference>
<dbReference type="RefSeq" id="WP_037272660.1">
    <property type="nucleotide sequence ID" value="NZ_KN293979.1"/>
</dbReference>
<dbReference type="SUPFAM" id="SSF52540">
    <property type="entry name" value="P-loop containing nucleoside triphosphate hydrolases"/>
    <property type="match status" value="1"/>
</dbReference>
<dbReference type="OrthoDB" id="9804504at2"/>
<dbReference type="Gene3D" id="3.40.50.300">
    <property type="entry name" value="P-loop containing nucleotide triphosphate hydrolases"/>
    <property type="match status" value="1"/>
</dbReference>
<accession>A0A0A0HNI6</accession>
<dbReference type="eggNOG" id="ENOG502ZB7Q">
    <property type="taxonomic scope" value="Bacteria"/>
</dbReference>